<dbReference type="AlphaFoldDB" id="A0A0F4T6E9"/>
<dbReference type="RefSeq" id="WP_046048551.1">
    <property type="nucleotide sequence ID" value="NZ_LACD01000029.1"/>
</dbReference>
<sequence>MNNAEKADYLHEGIRDLEAAIRNNHPLIGPKKHSLRTRLKMVLDGTRGSDIYDDLADSLIPIKGGFKGEDLAIIADAIKACRTPSLVDVFKAKLLERAMGL</sequence>
<comment type="caution">
    <text evidence="1">The sequence shown here is derived from an EMBL/GenBank/DDBJ whole genome shotgun (WGS) entry which is preliminary data.</text>
</comment>
<protein>
    <submittedName>
        <fullName evidence="1">Uncharacterized protein</fullName>
    </submittedName>
</protein>
<accession>A0A0F4T6E9</accession>
<evidence type="ECO:0000313" key="1">
    <source>
        <dbReference type="EMBL" id="KJZ38947.1"/>
    </source>
</evidence>
<name>A0A0F4T6E9_PSEFL</name>
<organism evidence="1 2">
    <name type="scientific">Pseudomonas fluorescens</name>
    <dbReference type="NCBI Taxonomy" id="294"/>
    <lineage>
        <taxon>Bacteria</taxon>
        <taxon>Pseudomonadati</taxon>
        <taxon>Pseudomonadota</taxon>
        <taxon>Gammaproteobacteria</taxon>
        <taxon>Pseudomonadales</taxon>
        <taxon>Pseudomonadaceae</taxon>
        <taxon>Pseudomonas</taxon>
    </lineage>
</organism>
<reference evidence="1 2" key="1">
    <citation type="submission" date="2015-03" db="EMBL/GenBank/DDBJ databases">
        <title>Comparative genomics of Pseudomonas insights into diversity of traits involved in vanlence and defense.</title>
        <authorList>
            <person name="Qin Y."/>
        </authorList>
    </citation>
    <scope>NUCLEOTIDE SEQUENCE [LARGE SCALE GENOMIC DNA]</scope>
    <source>
        <strain evidence="1 2">C3</strain>
    </source>
</reference>
<dbReference type="PATRIC" id="fig|294.131.peg.3472"/>
<dbReference type="Proteomes" id="UP000033500">
    <property type="component" value="Unassembled WGS sequence"/>
</dbReference>
<dbReference type="EMBL" id="LACD01000029">
    <property type="protein sequence ID" value="KJZ38947.1"/>
    <property type="molecule type" value="Genomic_DNA"/>
</dbReference>
<proteinExistence type="predicted"/>
<gene>
    <name evidence="1" type="ORF">VC34_22790</name>
</gene>
<evidence type="ECO:0000313" key="2">
    <source>
        <dbReference type="Proteomes" id="UP000033500"/>
    </source>
</evidence>